<dbReference type="Proteomes" id="UP000296049">
    <property type="component" value="Unassembled WGS sequence"/>
</dbReference>
<accession>R0LMC4</accession>
<sequence>MVLRNTGKIQKYPNGAFEVLAVNFVPHFTNKVVPGPCGHQPITAEIRSQQLEIFLLSFGFLVLQNLDSACFLHEKYSEILPYRNWKRPAVSLDHSRAPTVNSKQIQSNCFSESPALKQSVAKRLGNSPGCKSFLYPVQTRDFSQGFPHEHSSTQYQLYFGPQS</sequence>
<keyword evidence="2" id="KW-1185">Reference proteome</keyword>
<dbReference type="EMBL" id="KB743072">
    <property type="protein sequence ID" value="EOB01588.1"/>
    <property type="molecule type" value="Genomic_DNA"/>
</dbReference>
<gene>
    <name evidence="1" type="ORF">Anapl_10432</name>
</gene>
<reference evidence="2" key="1">
    <citation type="journal article" date="2013" name="Nat. Genet.">
        <title>The duck genome and transcriptome provide insight into an avian influenza virus reservoir species.</title>
        <authorList>
            <person name="Huang Y."/>
            <person name="Li Y."/>
            <person name="Burt D.W."/>
            <person name="Chen H."/>
            <person name="Zhang Y."/>
            <person name="Qian W."/>
            <person name="Kim H."/>
            <person name="Gan S."/>
            <person name="Zhao Y."/>
            <person name="Li J."/>
            <person name="Yi K."/>
            <person name="Feng H."/>
            <person name="Zhu P."/>
            <person name="Li B."/>
            <person name="Liu Q."/>
            <person name="Fairley S."/>
            <person name="Magor K.E."/>
            <person name="Du Z."/>
            <person name="Hu X."/>
            <person name="Goodman L."/>
            <person name="Tafer H."/>
            <person name="Vignal A."/>
            <person name="Lee T."/>
            <person name="Kim K.W."/>
            <person name="Sheng Z."/>
            <person name="An Y."/>
            <person name="Searle S."/>
            <person name="Herrero J."/>
            <person name="Groenen M.A."/>
            <person name="Crooijmans R.P."/>
            <person name="Faraut T."/>
            <person name="Cai Q."/>
            <person name="Webster R.G."/>
            <person name="Aldridge J.R."/>
            <person name="Warren W.C."/>
            <person name="Bartschat S."/>
            <person name="Kehr S."/>
            <person name="Marz M."/>
            <person name="Stadler P.F."/>
            <person name="Smith J."/>
            <person name="Kraus R.H."/>
            <person name="Zhao Y."/>
            <person name="Ren L."/>
            <person name="Fei J."/>
            <person name="Morisson M."/>
            <person name="Kaiser P."/>
            <person name="Griffin D.K."/>
            <person name="Rao M."/>
            <person name="Pitel F."/>
            <person name="Wang J."/>
            <person name="Li N."/>
        </authorList>
    </citation>
    <scope>NUCLEOTIDE SEQUENCE [LARGE SCALE GENOMIC DNA]</scope>
</reference>
<organism evidence="1 2">
    <name type="scientific">Anas platyrhynchos</name>
    <name type="common">Mallard</name>
    <name type="synonym">Anas boschas</name>
    <dbReference type="NCBI Taxonomy" id="8839"/>
    <lineage>
        <taxon>Eukaryota</taxon>
        <taxon>Metazoa</taxon>
        <taxon>Chordata</taxon>
        <taxon>Craniata</taxon>
        <taxon>Vertebrata</taxon>
        <taxon>Euteleostomi</taxon>
        <taxon>Archelosauria</taxon>
        <taxon>Archosauria</taxon>
        <taxon>Dinosauria</taxon>
        <taxon>Saurischia</taxon>
        <taxon>Theropoda</taxon>
        <taxon>Coelurosauria</taxon>
        <taxon>Aves</taxon>
        <taxon>Neognathae</taxon>
        <taxon>Galloanserae</taxon>
        <taxon>Anseriformes</taxon>
        <taxon>Anatidae</taxon>
        <taxon>Anatinae</taxon>
        <taxon>Anas</taxon>
    </lineage>
</organism>
<protein>
    <submittedName>
        <fullName evidence="1">Uncharacterized protein</fullName>
    </submittedName>
</protein>
<evidence type="ECO:0000313" key="2">
    <source>
        <dbReference type="Proteomes" id="UP000296049"/>
    </source>
</evidence>
<proteinExistence type="predicted"/>
<dbReference type="AlphaFoldDB" id="R0LMC4"/>
<evidence type="ECO:0000313" key="1">
    <source>
        <dbReference type="EMBL" id="EOB01588.1"/>
    </source>
</evidence>
<name>R0LMC4_ANAPL</name>